<organism evidence="10 11">
    <name type="scientific">Macrostomum lignano</name>
    <dbReference type="NCBI Taxonomy" id="282301"/>
    <lineage>
        <taxon>Eukaryota</taxon>
        <taxon>Metazoa</taxon>
        <taxon>Spiralia</taxon>
        <taxon>Lophotrochozoa</taxon>
        <taxon>Platyhelminthes</taxon>
        <taxon>Rhabditophora</taxon>
        <taxon>Macrostomorpha</taxon>
        <taxon>Macrostomida</taxon>
        <taxon>Macrostomidae</taxon>
        <taxon>Macrostomum</taxon>
    </lineage>
</organism>
<dbReference type="FunFam" id="3.40.605.10:FF:000026">
    <property type="entry name" value="Aldehyde dehydrogenase, putative"/>
    <property type="match status" value="1"/>
</dbReference>
<evidence type="ECO:0000256" key="7">
    <source>
        <dbReference type="SAM" id="Coils"/>
    </source>
</evidence>
<keyword evidence="3" id="KW-0520">NAD</keyword>
<dbReference type="CDD" id="cd07141">
    <property type="entry name" value="ALDH_F1AB_F2_RALDH1"/>
    <property type="match status" value="1"/>
</dbReference>
<evidence type="ECO:0000259" key="9">
    <source>
        <dbReference type="PROSITE" id="PS50056"/>
    </source>
</evidence>
<keyword evidence="7" id="KW-0175">Coiled coil</keyword>
<comment type="similarity">
    <text evidence="1 6">Belongs to the aldehyde dehydrogenase family.</text>
</comment>
<evidence type="ECO:0000313" key="11">
    <source>
        <dbReference type="WBParaSite" id="maker-uti_cns_0019213-snap-gene-0.2-mRNA-1"/>
    </source>
</evidence>
<protein>
    <recommendedName>
        <fullName evidence="4">aldehyde dehydrogenase (NAD(+))</fullName>
        <ecNumber evidence="4">1.2.1.3</ecNumber>
    </recommendedName>
</protein>
<dbReference type="FunFam" id="3.40.309.10:FF:000001">
    <property type="entry name" value="Mitochondrial aldehyde dehydrogenase 2"/>
    <property type="match status" value="1"/>
</dbReference>
<dbReference type="GO" id="GO:0004029">
    <property type="term" value="F:aldehyde dehydrogenase (NAD+) activity"/>
    <property type="evidence" value="ECO:0007669"/>
    <property type="project" value="UniProtKB-EC"/>
</dbReference>
<dbReference type="InterPro" id="IPR029510">
    <property type="entry name" value="Ald_DH_CS_GLU"/>
</dbReference>
<name>A0A1I8IYE2_9PLAT</name>
<reference evidence="11" key="1">
    <citation type="submission" date="2016-11" db="UniProtKB">
        <authorList>
            <consortium name="WormBaseParasite"/>
        </authorList>
    </citation>
    <scope>IDENTIFICATION</scope>
</reference>
<feature type="domain" description="Tyrosine-protein phosphatase" evidence="8">
    <location>
        <begin position="370"/>
        <end position="515"/>
    </location>
</feature>
<accession>A0A1I8IYE2</accession>
<dbReference type="InterPro" id="IPR000387">
    <property type="entry name" value="Tyr_Pase_dom"/>
</dbReference>
<dbReference type="FunFam" id="3.40.605.10:FF:000029">
    <property type="entry name" value="Aldehyde dehydrogenase, mitochondrial"/>
    <property type="match status" value="1"/>
</dbReference>
<dbReference type="InterPro" id="IPR016163">
    <property type="entry name" value="Ald_DH_C"/>
</dbReference>
<sequence length="1157" mass="127394">GPKPQSDICRLLQLVPKPQSDICRLLQLVPKPQSDICHLLQLVPKPQSDICHLLQLVPKPQSDICHLLQLVPKPQSDMCHLLQLVPKPQSDICHLLQLVPKPQSDICHLLQLVPKPQSDMCHLLQLVPKPQSDMCHLLQLVPKPQSDICHLLQLVPKPQSDMCHLLQLVPKPQSDICHLLQLVPKPQSDMCHLLQLVLKPQSNICHLLQLVPKPQSDICHLLQLVPKPQSDICHLLQLVPKPQSDMCHLLQLVPKPQSDICHLLQLVPKLQSDMCHLLQLVPKPHLFTLSCTSGSPILISFVRMESALSSVKSSLRPVTTRVTSQTGLVTLERRDGCLMNEEAAEAQAESDKESVFARHGFIPLTKPDLQVGCVLPHLLVGSQDAAADGPTLHRYRISHVVNLAHPAVRPRPPPEIRLDATLQLAVLDTDQQQLRPHLAGVADFIDACRDSGGVCLLHCNAGVSRAPTFAAAYLILRCGLGFEAALAQVRAARPAARPNANFLRQLRLLAEEMAAGGHDTLSQSVRLLLPRAAAAAARPLSGGPAIPEPIRQPEVKFNKLFINNEWVDAVSGKTFPTINPATGEVITQVAEGDKADIDKAVDAANQAFRYGSEWRRMDASQRGNLMNKLADLMERDKVYLASLESLDNGKPYLFSYLADVELSIRCYRYYAGWANKNHGKTIPVDGNAFCFTRHEPVGVCGQIIPWNFPLLMQAWKLGPALSMGNTVVMKTAEQTPLTGNYLAQLAKEAGFPPGVLNIVPGYGPTAGAALALHNKVDKLAFTGSTEVGRLIPQYAGQSNLKRVSLELGGKSPNVIFSDADLEYAVEKSHFALFFNQGQCCCAGSRTFVEESIYDKFVEMSVERAKKRLVGDPFNLNTEQGPQIDQEQMGKILELIKSGKSQGAKLLTGGAQHGDKGYFVQPTIFSDVQDEMRIAQEEIFGPVMQIMKFKSVDELIERGNKTIYGLAAGIFTKDLDKAMHVSQGLRAGTIWINEFDHFDAAAPFGGFKMSGNGRELGEYGLEAYTEIKCSQSLTAPIPAALAAELAKQLNDRLPTVEAVRELAPGMLRESADRLDLLRKQARLHDCTRYGQARLACRQLQTEVAELLQLHAQLADRCQRQLDDCRPLLVDGGLAKRAAELDLAEARLEAMKLREQLEC</sequence>
<feature type="domain" description="Tyrosine specific protein phosphatases" evidence="9">
    <location>
        <begin position="435"/>
        <end position="494"/>
    </location>
</feature>
<proteinExistence type="inferred from homology"/>
<dbReference type="Pfam" id="PF00782">
    <property type="entry name" value="DSPc"/>
    <property type="match status" value="1"/>
</dbReference>
<dbReference type="Proteomes" id="UP000095280">
    <property type="component" value="Unplaced"/>
</dbReference>
<evidence type="ECO:0000313" key="10">
    <source>
        <dbReference type="Proteomes" id="UP000095280"/>
    </source>
</evidence>
<dbReference type="InterPro" id="IPR029021">
    <property type="entry name" value="Prot-tyrosine_phosphatase-like"/>
</dbReference>
<dbReference type="CDD" id="cd14498">
    <property type="entry name" value="DSP"/>
    <property type="match status" value="1"/>
</dbReference>
<dbReference type="PROSITE" id="PS00687">
    <property type="entry name" value="ALDEHYDE_DEHYDR_GLU"/>
    <property type="match status" value="1"/>
</dbReference>
<evidence type="ECO:0000256" key="6">
    <source>
        <dbReference type="RuleBase" id="RU003345"/>
    </source>
</evidence>
<evidence type="ECO:0000256" key="4">
    <source>
        <dbReference type="ARBA" id="ARBA00024226"/>
    </source>
</evidence>
<dbReference type="EC" id="1.2.1.3" evidence="4"/>
<evidence type="ECO:0000259" key="8">
    <source>
        <dbReference type="PROSITE" id="PS50054"/>
    </source>
</evidence>
<dbReference type="SUPFAM" id="SSF53720">
    <property type="entry name" value="ALDH-like"/>
    <property type="match status" value="1"/>
</dbReference>
<dbReference type="AlphaFoldDB" id="A0A1I8IYE2"/>
<dbReference type="Gene3D" id="3.90.190.10">
    <property type="entry name" value="Protein tyrosine phosphatase superfamily"/>
    <property type="match status" value="1"/>
</dbReference>
<dbReference type="Pfam" id="PF00171">
    <property type="entry name" value="Aldedh"/>
    <property type="match status" value="1"/>
</dbReference>
<dbReference type="Gene3D" id="3.40.605.10">
    <property type="entry name" value="Aldehyde Dehydrogenase, Chain A, domain 1"/>
    <property type="match status" value="1"/>
</dbReference>
<dbReference type="InterPro" id="IPR003595">
    <property type="entry name" value="Tyr_Pase_cat"/>
</dbReference>
<dbReference type="Gene3D" id="3.40.309.10">
    <property type="entry name" value="Aldehyde Dehydrogenase, Chain A, domain 2"/>
    <property type="match status" value="1"/>
</dbReference>
<dbReference type="SUPFAM" id="SSF52799">
    <property type="entry name" value="(Phosphotyrosine protein) phosphatases II"/>
    <property type="match status" value="1"/>
</dbReference>
<feature type="coiled-coil region" evidence="7">
    <location>
        <begin position="1095"/>
        <end position="1154"/>
    </location>
</feature>
<dbReference type="InterPro" id="IPR016162">
    <property type="entry name" value="Ald_DH_N"/>
</dbReference>
<evidence type="ECO:0000256" key="5">
    <source>
        <dbReference type="PROSITE-ProRule" id="PRU10007"/>
    </source>
</evidence>
<dbReference type="PROSITE" id="PS50056">
    <property type="entry name" value="TYR_PHOSPHATASE_2"/>
    <property type="match status" value="1"/>
</dbReference>
<dbReference type="PROSITE" id="PS00070">
    <property type="entry name" value="ALDEHYDE_DEHYDR_CYS"/>
    <property type="match status" value="1"/>
</dbReference>
<dbReference type="InterPro" id="IPR000340">
    <property type="entry name" value="Dual-sp_phosphatase_cat-dom"/>
</dbReference>
<evidence type="ECO:0000256" key="3">
    <source>
        <dbReference type="ARBA" id="ARBA00023027"/>
    </source>
</evidence>
<keyword evidence="10" id="KW-1185">Reference proteome</keyword>
<dbReference type="SMART" id="SM00404">
    <property type="entry name" value="PTPc_motif"/>
    <property type="match status" value="1"/>
</dbReference>
<dbReference type="InterPro" id="IPR016160">
    <property type="entry name" value="Ald_DH_CS_CYS"/>
</dbReference>
<feature type="active site" evidence="5">
    <location>
        <position position="806"/>
    </location>
</feature>
<dbReference type="InterPro" id="IPR020422">
    <property type="entry name" value="TYR_PHOSPHATASE_DUAL_dom"/>
</dbReference>
<dbReference type="SMART" id="SM00195">
    <property type="entry name" value="DSPc"/>
    <property type="match status" value="1"/>
</dbReference>
<dbReference type="PANTHER" id="PTHR11699">
    <property type="entry name" value="ALDEHYDE DEHYDROGENASE-RELATED"/>
    <property type="match status" value="1"/>
</dbReference>
<dbReference type="InterPro" id="IPR015590">
    <property type="entry name" value="Aldehyde_DH_dom"/>
</dbReference>
<dbReference type="WBParaSite" id="maker-uti_cns_0019213-snap-gene-0.2-mRNA-1">
    <property type="protein sequence ID" value="maker-uti_cns_0019213-snap-gene-0.2-mRNA-1"/>
    <property type="gene ID" value="maker-uti_cns_0019213-snap-gene-0.2"/>
</dbReference>
<keyword evidence="2 6" id="KW-0560">Oxidoreductase</keyword>
<evidence type="ECO:0000256" key="1">
    <source>
        <dbReference type="ARBA" id="ARBA00009986"/>
    </source>
</evidence>
<evidence type="ECO:0000256" key="2">
    <source>
        <dbReference type="ARBA" id="ARBA00023002"/>
    </source>
</evidence>
<dbReference type="PROSITE" id="PS50054">
    <property type="entry name" value="TYR_PHOSPHATASE_DUAL"/>
    <property type="match status" value="1"/>
</dbReference>
<dbReference type="InterPro" id="IPR016161">
    <property type="entry name" value="Ald_DH/histidinol_DH"/>
</dbReference>